<proteinExistence type="predicted"/>
<keyword evidence="3" id="KW-1185">Reference proteome</keyword>
<feature type="transmembrane region" description="Helical" evidence="1">
    <location>
        <begin position="43"/>
        <end position="62"/>
    </location>
</feature>
<name>A0A4S4NJH6_9BACT</name>
<comment type="caution">
    <text evidence="2">The sequence shown here is derived from an EMBL/GenBank/DDBJ whole genome shotgun (WGS) entry which is preliminary data.</text>
</comment>
<organism evidence="2 3">
    <name type="scientific">Neolewinella litorea</name>
    <dbReference type="NCBI Taxonomy" id="2562452"/>
    <lineage>
        <taxon>Bacteria</taxon>
        <taxon>Pseudomonadati</taxon>
        <taxon>Bacteroidota</taxon>
        <taxon>Saprospiria</taxon>
        <taxon>Saprospirales</taxon>
        <taxon>Lewinellaceae</taxon>
        <taxon>Neolewinella</taxon>
    </lineage>
</organism>
<evidence type="ECO:0000313" key="3">
    <source>
        <dbReference type="Proteomes" id="UP000308528"/>
    </source>
</evidence>
<sequence>MNGNTSPTRAALDAAAGIVFSAACVYLILYAREIFTGAHYIDWSLLRALCLIGLLTLGVSFYENRVAG</sequence>
<keyword evidence="1" id="KW-1133">Transmembrane helix</keyword>
<dbReference type="RefSeq" id="WP_136458927.1">
    <property type="nucleotide sequence ID" value="NZ_SRSF01000003.1"/>
</dbReference>
<feature type="transmembrane region" description="Helical" evidence="1">
    <location>
        <begin position="12"/>
        <end position="31"/>
    </location>
</feature>
<protein>
    <submittedName>
        <fullName evidence="2">Uncharacterized protein</fullName>
    </submittedName>
</protein>
<reference evidence="2 3" key="1">
    <citation type="submission" date="2019-04" db="EMBL/GenBank/DDBJ databases">
        <title>Lewinella litorea sp. nov., isolated from a marine sand.</title>
        <authorList>
            <person name="Yoon J.-H."/>
        </authorList>
    </citation>
    <scope>NUCLEOTIDE SEQUENCE [LARGE SCALE GENOMIC DNA]</scope>
    <source>
        <strain evidence="2 3">HSMS-39</strain>
    </source>
</reference>
<dbReference type="EMBL" id="SRSF01000003">
    <property type="protein sequence ID" value="THH39919.1"/>
    <property type="molecule type" value="Genomic_DNA"/>
</dbReference>
<evidence type="ECO:0000313" key="2">
    <source>
        <dbReference type="EMBL" id="THH39919.1"/>
    </source>
</evidence>
<gene>
    <name evidence="2" type="ORF">E4021_09930</name>
</gene>
<keyword evidence="1" id="KW-0812">Transmembrane</keyword>
<keyword evidence="1" id="KW-0472">Membrane</keyword>
<dbReference type="Proteomes" id="UP000308528">
    <property type="component" value="Unassembled WGS sequence"/>
</dbReference>
<dbReference type="AlphaFoldDB" id="A0A4S4NJH6"/>
<evidence type="ECO:0000256" key="1">
    <source>
        <dbReference type="SAM" id="Phobius"/>
    </source>
</evidence>
<dbReference type="OrthoDB" id="1494868at2"/>
<accession>A0A4S4NJH6</accession>